<dbReference type="InterPro" id="IPR029787">
    <property type="entry name" value="Nucleotide_cyclase"/>
</dbReference>
<dbReference type="EMBL" id="QKNV01000015">
    <property type="protein sequence ID" value="PZA22968.1"/>
    <property type="molecule type" value="Genomic_DNA"/>
</dbReference>
<dbReference type="Pfam" id="PF00990">
    <property type="entry name" value="GGDEF"/>
    <property type="match status" value="1"/>
</dbReference>
<dbReference type="PROSITE" id="PS50887">
    <property type="entry name" value="GGDEF"/>
    <property type="match status" value="1"/>
</dbReference>
<dbReference type="SUPFAM" id="SSF55073">
    <property type="entry name" value="Nucleotide cyclase"/>
    <property type="match status" value="1"/>
</dbReference>
<dbReference type="OrthoDB" id="5189140at2"/>
<evidence type="ECO:0000256" key="1">
    <source>
        <dbReference type="SAM" id="MobiDB-lite"/>
    </source>
</evidence>
<reference evidence="3 4" key="1">
    <citation type="submission" date="2018-06" db="EMBL/GenBank/DDBJ databases">
        <title>Draft genome sequence of Modestobacter versicolor CP153-2.</title>
        <authorList>
            <person name="Gundlapally S.R."/>
        </authorList>
    </citation>
    <scope>NUCLEOTIDE SEQUENCE [LARGE SCALE GENOMIC DNA]</scope>
    <source>
        <strain evidence="3 4">CP153-2</strain>
    </source>
</reference>
<accession>A0A323VVZ5</accession>
<protein>
    <recommendedName>
        <fullName evidence="2">GGDEF domain-containing protein</fullName>
    </recommendedName>
</protein>
<evidence type="ECO:0000313" key="4">
    <source>
        <dbReference type="Proteomes" id="UP000247602"/>
    </source>
</evidence>
<proteinExistence type="predicted"/>
<dbReference type="InterPro" id="IPR043128">
    <property type="entry name" value="Rev_trsase/Diguanyl_cyclase"/>
</dbReference>
<dbReference type="AlphaFoldDB" id="A0A323VVZ5"/>
<evidence type="ECO:0000259" key="2">
    <source>
        <dbReference type="PROSITE" id="PS50887"/>
    </source>
</evidence>
<gene>
    <name evidence="3" type="ORF">DMO24_02440</name>
</gene>
<feature type="domain" description="GGDEF" evidence="2">
    <location>
        <begin position="64"/>
        <end position="184"/>
    </location>
</feature>
<feature type="compositionally biased region" description="Polar residues" evidence="1">
    <location>
        <begin position="13"/>
        <end position="24"/>
    </location>
</feature>
<keyword evidence="4" id="KW-1185">Reference proteome</keyword>
<dbReference type="Gene3D" id="3.30.70.270">
    <property type="match status" value="1"/>
</dbReference>
<evidence type="ECO:0000313" key="3">
    <source>
        <dbReference type="EMBL" id="PZA22968.1"/>
    </source>
</evidence>
<dbReference type="Proteomes" id="UP000247602">
    <property type="component" value="Unassembled WGS sequence"/>
</dbReference>
<dbReference type="InterPro" id="IPR000160">
    <property type="entry name" value="GGDEF_dom"/>
</dbReference>
<sequence length="187" mass="19334">MVAEVNRSAARVDNSSMPTATTTVDHGDLPQLTSAVVTDAVTLLPTRATLLDHLAERSPSSDVAPAALVLVGLLHRDTGWPMPGSHLDRVAGALSADLRSDDWIARSGPTEFAVVLNGAAPDAETAANRLIRTVLGVEIPGLTACAGIAGLSPDTSASEVHRRATLCLATARSVGSGQVIRYSGTRH</sequence>
<dbReference type="SMART" id="SM00267">
    <property type="entry name" value="GGDEF"/>
    <property type="match status" value="1"/>
</dbReference>
<name>A0A323VVZ5_9ACTN</name>
<comment type="caution">
    <text evidence="3">The sequence shown here is derived from an EMBL/GenBank/DDBJ whole genome shotgun (WGS) entry which is preliminary data.</text>
</comment>
<organism evidence="3 4">
    <name type="scientific">Modestobacter versicolor</name>
    <dbReference type="NCBI Taxonomy" id="429133"/>
    <lineage>
        <taxon>Bacteria</taxon>
        <taxon>Bacillati</taxon>
        <taxon>Actinomycetota</taxon>
        <taxon>Actinomycetes</taxon>
        <taxon>Geodermatophilales</taxon>
        <taxon>Geodermatophilaceae</taxon>
        <taxon>Modestobacter</taxon>
    </lineage>
</organism>
<feature type="region of interest" description="Disordered" evidence="1">
    <location>
        <begin position="1"/>
        <end position="27"/>
    </location>
</feature>